<name>A0A521DGR1_9BACT</name>
<reference evidence="2 3" key="1">
    <citation type="submission" date="2017-05" db="EMBL/GenBank/DDBJ databases">
        <authorList>
            <person name="Varghese N."/>
            <person name="Submissions S."/>
        </authorList>
    </citation>
    <scope>NUCLEOTIDE SEQUENCE [LARGE SCALE GENOMIC DNA]</scope>
    <source>
        <strain evidence="2 3">DSM 21194</strain>
    </source>
</reference>
<dbReference type="SUPFAM" id="SSF109854">
    <property type="entry name" value="DinB/YfiT-like putative metalloenzymes"/>
    <property type="match status" value="1"/>
</dbReference>
<protein>
    <submittedName>
        <fullName evidence="2">DinB superfamily protein</fullName>
    </submittedName>
</protein>
<proteinExistence type="predicted"/>
<dbReference type="OrthoDB" id="1524454at2"/>
<dbReference type="AlphaFoldDB" id="A0A521DGR1"/>
<dbReference type="InterPro" id="IPR034660">
    <property type="entry name" value="DinB/YfiT-like"/>
</dbReference>
<accession>A0A521DGR1</accession>
<gene>
    <name evidence="2" type="ORF">SAMN06265218_11076</name>
</gene>
<dbReference type="EMBL" id="FXTH01000010">
    <property type="protein sequence ID" value="SMO70954.1"/>
    <property type="molecule type" value="Genomic_DNA"/>
</dbReference>
<feature type="domain" description="DinB-like" evidence="1">
    <location>
        <begin position="13"/>
        <end position="180"/>
    </location>
</feature>
<sequence length="197" mass="23459">MILRYSYDWFIQQFEQAGETAETFLLSVDEAHFLQSPSAQQWSIAECYHHLIKFGNIYHRNLDRRLSGNPATTNDIDQDFPPRWFWKKVADFFEPPYTFKMKTVSPMRPDAVSRYNRLELLDEFINLQERFVSQLRYARKESVSLRGTKVPHPLLSLLRLTFSEYYLLTLAHQRRHQWQAEQTLSALEESYDKSANT</sequence>
<evidence type="ECO:0000313" key="2">
    <source>
        <dbReference type="EMBL" id="SMO70954.1"/>
    </source>
</evidence>
<dbReference type="Pfam" id="PF12867">
    <property type="entry name" value="DinB_2"/>
    <property type="match status" value="1"/>
</dbReference>
<keyword evidence="3" id="KW-1185">Reference proteome</keyword>
<dbReference type="InterPro" id="IPR024775">
    <property type="entry name" value="DinB-like"/>
</dbReference>
<evidence type="ECO:0000259" key="1">
    <source>
        <dbReference type="Pfam" id="PF12867"/>
    </source>
</evidence>
<dbReference type="Gene3D" id="1.20.120.450">
    <property type="entry name" value="dinb family like domain"/>
    <property type="match status" value="1"/>
</dbReference>
<organism evidence="2 3">
    <name type="scientific">Fodinibius sediminis</name>
    <dbReference type="NCBI Taxonomy" id="1214077"/>
    <lineage>
        <taxon>Bacteria</taxon>
        <taxon>Pseudomonadati</taxon>
        <taxon>Balneolota</taxon>
        <taxon>Balneolia</taxon>
        <taxon>Balneolales</taxon>
        <taxon>Balneolaceae</taxon>
        <taxon>Fodinibius</taxon>
    </lineage>
</organism>
<dbReference type="RefSeq" id="WP_142714848.1">
    <property type="nucleotide sequence ID" value="NZ_FXTH01000010.1"/>
</dbReference>
<dbReference type="Proteomes" id="UP000317593">
    <property type="component" value="Unassembled WGS sequence"/>
</dbReference>
<evidence type="ECO:0000313" key="3">
    <source>
        <dbReference type="Proteomes" id="UP000317593"/>
    </source>
</evidence>